<dbReference type="InterPro" id="IPR003819">
    <property type="entry name" value="TauD/TfdA-like"/>
</dbReference>
<evidence type="ECO:0000313" key="4">
    <source>
        <dbReference type="Proteomes" id="UP000247647"/>
    </source>
</evidence>
<name>A0A318YLB5_ASPNB</name>
<dbReference type="AlphaFoldDB" id="A0A318YLB5"/>
<dbReference type="OrthoDB" id="2117718at2759"/>
<dbReference type="GeneID" id="37121372"/>
<proteinExistence type="predicted"/>
<dbReference type="RefSeq" id="XP_025480829.1">
    <property type="nucleotide sequence ID" value="XM_025618916.1"/>
</dbReference>
<dbReference type="Pfam" id="PF02668">
    <property type="entry name" value="TauD"/>
    <property type="match status" value="1"/>
</dbReference>
<evidence type="ECO:0000259" key="2">
    <source>
        <dbReference type="Pfam" id="PF02668"/>
    </source>
</evidence>
<dbReference type="Gene3D" id="3.60.130.10">
    <property type="entry name" value="Clavaminate synthase-like"/>
    <property type="match status" value="1"/>
</dbReference>
<accession>A0A318YLB5</accession>
<organism evidence="3 4">
    <name type="scientific">Aspergillus neoniger (strain CBS 115656)</name>
    <dbReference type="NCBI Taxonomy" id="1448310"/>
    <lineage>
        <taxon>Eukaryota</taxon>
        <taxon>Fungi</taxon>
        <taxon>Dikarya</taxon>
        <taxon>Ascomycota</taxon>
        <taxon>Pezizomycotina</taxon>
        <taxon>Eurotiomycetes</taxon>
        <taxon>Eurotiomycetidae</taxon>
        <taxon>Eurotiales</taxon>
        <taxon>Aspergillaceae</taxon>
        <taxon>Aspergillus</taxon>
        <taxon>Aspergillus subgen. Circumdati</taxon>
    </lineage>
</organism>
<keyword evidence="4" id="KW-1185">Reference proteome</keyword>
<keyword evidence="1" id="KW-0560">Oxidoreductase</keyword>
<evidence type="ECO:0000256" key="1">
    <source>
        <dbReference type="ARBA" id="ARBA00023002"/>
    </source>
</evidence>
<evidence type="ECO:0000313" key="3">
    <source>
        <dbReference type="EMBL" id="PYH35351.1"/>
    </source>
</evidence>
<dbReference type="Proteomes" id="UP000247647">
    <property type="component" value="Unassembled WGS sequence"/>
</dbReference>
<feature type="domain" description="TauD/TfdA-like" evidence="2">
    <location>
        <begin position="42"/>
        <end position="297"/>
    </location>
</feature>
<dbReference type="EMBL" id="KZ821456">
    <property type="protein sequence ID" value="PYH35351.1"/>
    <property type="molecule type" value="Genomic_DNA"/>
</dbReference>
<dbReference type="SUPFAM" id="SSF51197">
    <property type="entry name" value="Clavaminate synthase-like"/>
    <property type="match status" value="1"/>
</dbReference>
<gene>
    <name evidence="3" type="ORF">BO87DRAFT_27494</name>
</gene>
<dbReference type="GO" id="GO:0016491">
    <property type="term" value="F:oxidoreductase activity"/>
    <property type="evidence" value="ECO:0007669"/>
    <property type="project" value="UniProtKB-KW"/>
</dbReference>
<reference evidence="3" key="1">
    <citation type="submission" date="2016-12" db="EMBL/GenBank/DDBJ databases">
        <title>The genomes of Aspergillus section Nigri reveals drivers in fungal speciation.</title>
        <authorList>
            <consortium name="DOE Joint Genome Institute"/>
            <person name="Vesth T.C."/>
            <person name="Nybo J."/>
            <person name="Theobald S."/>
            <person name="Brandl J."/>
            <person name="Frisvad J.C."/>
            <person name="Nielsen K.F."/>
            <person name="Lyhne E.K."/>
            <person name="Kogle M.E."/>
            <person name="Kuo A."/>
            <person name="Riley R."/>
            <person name="Clum A."/>
            <person name="Nolan M."/>
            <person name="Lipzen A."/>
            <person name="Salamov A."/>
            <person name="Henrissat B."/>
            <person name="Wiebenga A."/>
            <person name="De Vries R.P."/>
            <person name="Grigoriev I.V."/>
            <person name="Mortensen U.H."/>
            <person name="Andersen M.R."/>
            <person name="Baker S.E."/>
        </authorList>
    </citation>
    <scope>NUCLEOTIDE SEQUENCE [LARGE SCALE GENOMIC DNA]</scope>
    <source>
        <strain evidence="3">CBS 115656</strain>
    </source>
</reference>
<dbReference type="InterPro" id="IPR042098">
    <property type="entry name" value="TauD-like_sf"/>
</dbReference>
<protein>
    <submittedName>
        <fullName evidence="3">Clavaminate synthase-like protein</fullName>
    </submittedName>
</protein>
<sequence>MRRIKVAVDSLRARRCGSTRHLPENRPLCREFAAKVTPSIPSVTAREMLDSQRRSHVGDIHHHLLTSGILKIRLQFPDDDSQYLERIILNLCAHHGHGPPTRHSASRGWFWDVRPSSAGLQTRVPLAQSETMHEFQCHTDCSYESAPPKYFALQVLQPDRYGGGTLSLMTIAKLAHHLSPAVQKALFEPEFKIKIPPEFSKHPDKQHIMGSILGLDKMDKSLVVRFREDLIEPMNPRAAAAYEELKDALNELAKNPQSMLHLTGTDLPEQSIVILDNHKWLHGRDAIKDPARHLRRVRWNAMPFPSVGQGGTAGS</sequence>